<dbReference type="AlphaFoldDB" id="A0A834A816"/>
<name>A0A834A816_9CHIR</name>
<comment type="caution">
    <text evidence="2">The sequence shown here is derived from an EMBL/GenBank/DDBJ whole genome shotgun (WGS) entry which is preliminary data.</text>
</comment>
<accession>A0A834A816</accession>
<protein>
    <submittedName>
        <fullName evidence="2">Uncharacterized protein</fullName>
    </submittedName>
</protein>
<gene>
    <name evidence="2" type="ORF">HJG60_011447</name>
</gene>
<reference evidence="2 3" key="1">
    <citation type="journal article" date="2020" name="Nature">
        <title>Six reference-quality genomes reveal evolution of bat adaptations.</title>
        <authorList>
            <person name="Jebb D."/>
            <person name="Huang Z."/>
            <person name="Pippel M."/>
            <person name="Hughes G.M."/>
            <person name="Lavrichenko K."/>
            <person name="Devanna P."/>
            <person name="Winkler S."/>
            <person name="Jermiin L.S."/>
            <person name="Skirmuntt E.C."/>
            <person name="Katzourakis A."/>
            <person name="Burkitt-Gray L."/>
            <person name="Ray D.A."/>
            <person name="Sullivan K.A.M."/>
            <person name="Roscito J.G."/>
            <person name="Kirilenko B.M."/>
            <person name="Davalos L.M."/>
            <person name="Corthals A.P."/>
            <person name="Power M.L."/>
            <person name="Jones G."/>
            <person name="Ransome R.D."/>
            <person name="Dechmann D.K.N."/>
            <person name="Locatelli A.G."/>
            <person name="Puechmaille S.J."/>
            <person name="Fedrigo O."/>
            <person name="Jarvis E.D."/>
            <person name="Hiller M."/>
            <person name="Vernes S.C."/>
            <person name="Myers E.W."/>
            <person name="Teeling E.C."/>
        </authorList>
    </citation>
    <scope>NUCLEOTIDE SEQUENCE [LARGE SCALE GENOMIC DNA]</scope>
    <source>
        <strain evidence="2">Bat1K_MPI-CBG_1</strain>
    </source>
</reference>
<dbReference type="Proteomes" id="UP000664940">
    <property type="component" value="Unassembled WGS sequence"/>
</dbReference>
<sequence>MESFLGVGRDPSPPCKPMGVQPRRWRAAPGCPCWPRPAHTTLGCPWSRLAEPRVQILLLGQLRASRSLPPPSWGCTESFLCLQGSGWGGSQASSLRGEASVCACTCAPGASQQPGGAGAPVPVSCVGGILGLRLPSECAWPSPRSVCVRVPPAPGAHGPVTAQPLVAVSAAGPPVSATSSLEMPPFPEHTWPDAVTSHRDAGGPCLPGPGTRCEVGERIGWGQPKTRESEAWPSESPATSAPWGGEVLKHRQSTPSSGGGRGPPDVTRVHSSVGPPKRGARKENSGPHTGSLVTPVQGAHALQSPPVTREPVT</sequence>
<proteinExistence type="predicted"/>
<organism evidence="2 3">
    <name type="scientific">Phyllostomus discolor</name>
    <name type="common">pale spear-nosed bat</name>
    <dbReference type="NCBI Taxonomy" id="89673"/>
    <lineage>
        <taxon>Eukaryota</taxon>
        <taxon>Metazoa</taxon>
        <taxon>Chordata</taxon>
        <taxon>Craniata</taxon>
        <taxon>Vertebrata</taxon>
        <taxon>Euteleostomi</taxon>
        <taxon>Mammalia</taxon>
        <taxon>Eutheria</taxon>
        <taxon>Laurasiatheria</taxon>
        <taxon>Chiroptera</taxon>
        <taxon>Yangochiroptera</taxon>
        <taxon>Phyllostomidae</taxon>
        <taxon>Phyllostominae</taxon>
        <taxon>Phyllostomus</taxon>
    </lineage>
</organism>
<evidence type="ECO:0000256" key="1">
    <source>
        <dbReference type="SAM" id="MobiDB-lite"/>
    </source>
</evidence>
<evidence type="ECO:0000313" key="3">
    <source>
        <dbReference type="Proteomes" id="UP000664940"/>
    </source>
</evidence>
<evidence type="ECO:0000313" key="2">
    <source>
        <dbReference type="EMBL" id="KAF6104555.1"/>
    </source>
</evidence>
<feature type="region of interest" description="Disordered" evidence="1">
    <location>
        <begin position="207"/>
        <end position="313"/>
    </location>
</feature>
<dbReference type="EMBL" id="JABVXQ010000006">
    <property type="protein sequence ID" value="KAF6104555.1"/>
    <property type="molecule type" value="Genomic_DNA"/>
</dbReference>